<proteinExistence type="evidence at transcript level"/>
<gene>
    <name evidence="4" type="primary">LOC113499030</name>
</gene>
<evidence type="ECO:0000313" key="4">
    <source>
        <dbReference type="RefSeq" id="XP_026735156.1"/>
    </source>
</evidence>
<reference evidence="4" key="2">
    <citation type="submission" date="2025-04" db="UniProtKB">
        <authorList>
            <consortium name="RefSeq"/>
        </authorList>
    </citation>
    <scope>IDENTIFICATION</scope>
</reference>
<dbReference type="InterPro" id="IPR029030">
    <property type="entry name" value="Caspase-like_dom_sf"/>
</dbReference>
<name>A0A2H4WW84_TRINI</name>
<dbReference type="GO" id="GO:0006508">
    <property type="term" value="P:proteolysis"/>
    <property type="evidence" value="ECO:0007669"/>
    <property type="project" value="InterPro"/>
</dbReference>
<keyword evidence="3" id="KW-1185">Reference proteome</keyword>
<dbReference type="OrthoDB" id="21522at2759"/>
<dbReference type="AlphaFoldDB" id="A0A2H4WW84"/>
<dbReference type="GO" id="GO:0004197">
    <property type="term" value="F:cysteine-type endopeptidase activity"/>
    <property type="evidence" value="ECO:0007669"/>
    <property type="project" value="InterPro"/>
</dbReference>
<dbReference type="InterPro" id="IPR011600">
    <property type="entry name" value="Pept_C14_caspase"/>
</dbReference>
<feature type="domain" description="Peptidase C14 caspase" evidence="1">
    <location>
        <begin position="88"/>
        <end position="187"/>
    </location>
</feature>
<evidence type="ECO:0000313" key="2">
    <source>
        <dbReference type="EMBL" id="AUD12125.1"/>
    </source>
</evidence>
<organism evidence="2">
    <name type="scientific">Trichoplusia ni</name>
    <name type="common">Cabbage looper</name>
    <dbReference type="NCBI Taxonomy" id="7111"/>
    <lineage>
        <taxon>Eukaryota</taxon>
        <taxon>Metazoa</taxon>
        <taxon>Ecdysozoa</taxon>
        <taxon>Arthropoda</taxon>
        <taxon>Hexapoda</taxon>
        <taxon>Insecta</taxon>
        <taxon>Pterygota</taxon>
        <taxon>Neoptera</taxon>
        <taxon>Endopterygota</taxon>
        <taxon>Lepidoptera</taxon>
        <taxon>Glossata</taxon>
        <taxon>Ditrysia</taxon>
        <taxon>Noctuoidea</taxon>
        <taxon>Noctuidae</taxon>
        <taxon>Plusiinae</taxon>
        <taxon>Trichoplusia</taxon>
    </lineage>
</organism>
<dbReference type="Pfam" id="PF00656">
    <property type="entry name" value="Peptidase_C14"/>
    <property type="match status" value="1"/>
</dbReference>
<reference evidence="2" key="1">
    <citation type="submission" date="2017-01" db="EMBL/GenBank/DDBJ databases">
        <title>Selection of reference genes for RT-qPCR Normalization in Trichoplusia ni Cells during A Baculovirus (AnpeMNPV) Infection.</title>
        <authorList>
            <person name="Zhao Z."/>
            <person name="Wang L."/>
            <person name="Yue D."/>
            <person name="Ye B."/>
            <person name="Li P."/>
            <person name="Zhang B."/>
            <person name="Fan Q."/>
        </authorList>
    </citation>
    <scope>NUCLEOTIDE SEQUENCE</scope>
</reference>
<dbReference type="GeneID" id="113499030"/>
<evidence type="ECO:0000259" key="1">
    <source>
        <dbReference type="Pfam" id="PF00656"/>
    </source>
</evidence>
<sequence>MSPDEVIEEPFKIKRITYETATPFTAPVRYAAIEEVNVPSEYVHELDVSTKARYTYELDRYSKNAMLIFEGIENSDTTDSNSKNEFPHNDLSTRLKETFEKYRFEVEIHRGLKDHEIASTCDTFFQRDFTEYGCVGIIMLPKINYGYVESYHTPKSEFGVLRYLSDLYTPTLQGKPIIYIIQTESCYVIPQARVSSRMPQDILEFRIPVPITTPDVKATIVSCLLEYVNTEIVRLGDKTDLYTILNDSVKKFTRSGQHYDIPVGFYSSLTKELWLANAQE</sequence>
<dbReference type="EMBL" id="KY514094">
    <property type="protein sequence ID" value="AUD12125.1"/>
    <property type="molecule type" value="mRNA"/>
</dbReference>
<dbReference type="SUPFAM" id="SSF52129">
    <property type="entry name" value="Caspase-like"/>
    <property type="match status" value="1"/>
</dbReference>
<accession>A0A2H4WW84</accession>
<dbReference type="KEGG" id="tnl:113499030"/>
<evidence type="ECO:0000313" key="3">
    <source>
        <dbReference type="Proteomes" id="UP000322000"/>
    </source>
</evidence>
<dbReference type="Gene3D" id="3.40.50.1460">
    <property type="match status" value="1"/>
</dbReference>
<dbReference type="Proteomes" id="UP000322000">
    <property type="component" value="Chromosome 11"/>
</dbReference>
<protein>
    <submittedName>
        <fullName evidence="2">Caspase-4</fullName>
    </submittedName>
    <submittedName>
        <fullName evidence="4">Uncharacterized protein LOC113499030</fullName>
    </submittedName>
</protein>
<dbReference type="RefSeq" id="XP_026735156.1">
    <property type="nucleotide sequence ID" value="XM_026879355.1"/>
</dbReference>